<organism evidence="2 3">
    <name type="scientific">Polytolypa hystricis (strain UAMH7299)</name>
    <dbReference type="NCBI Taxonomy" id="1447883"/>
    <lineage>
        <taxon>Eukaryota</taxon>
        <taxon>Fungi</taxon>
        <taxon>Dikarya</taxon>
        <taxon>Ascomycota</taxon>
        <taxon>Pezizomycotina</taxon>
        <taxon>Eurotiomycetes</taxon>
        <taxon>Eurotiomycetidae</taxon>
        <taxon>Onygenales</taxon>
        <taxon>Onygenales incertae sedis</taxon>
        <taxon>Polytolypa</taxon>
    </lineage>
</organism>
<evidence type="ECO:0008006" key="4">
    <source>
        <dbReference type="Google" id="ProtNLM"/>
    </source>
</evidence>
<keyword evidence="3" id="KW-1185">Reference proteome</keyword>
<evidence type="ECO:0000313" key="3">
    <source>
        <dbReference type="Proteomes" id="UP000224634"/>
    </source>
</evidence>
<dbReference type="AlphaFoldDB" id="A0A2B7WIQ4"/>
<keyword evidence="1" id="KW-0732">Signal</keyword>
<proteinExistence type="predicted"/>
<feature type="signal peptide" evidence="1">
    <location>
        <begin position="1"/>
        <end position="18"/>
    </location>
</feature>
<comment type="caution">
    <text evidence="2">The sequence shown here is derived from an EMBL/GenBank/DDBJ whole genome shotgun (WGS) entry which is preliminary data.</text>
</comment>
<gene>
    <name evidence="2" type="ORF">AJ80_09804</name>
</gene>
<evidence type="ECO:0000256" key="1">
    <source>
        <dbReference type="SAM" id="SignalP"/>
    </source>
</evidence>
<dbReference type="EMBL" id="PDNA01000352">
    <property type="protein sequence ID" value="PGG96625.1"/>
    <property type="molecule type" value="Genomic_DNA"/>
</dbReference>
<evidence type="ECO:0000313" key="2">
    <source>
        <dbReference type="EMBL" id="PGG96625.1"/>
    </source>
</evidence>
<accession>A0A2B7WIQ4</accession>
<reference evidence="2 3" key="1">
    <citation type="submission" date="2017-10" db="EMBL/GenBank/DDBJ databases">
        <title>Comparative genomics in systemic dimorphic fungi from Ajellomycetaceae.</title>
        <authorList>
            <person name="Munoz J.F."/>
            <person name="Mcewen J.G."/>
            <person name="Clay O.K."/>
            <person name="Cuomo C.A."/>
        </authorList>
    </citation>
    <scope>NUCLEOTIDE SEQUENCE [LARGE SCALE GENOMIC DNA]</scope>
    <source>
        <strain evidence="2 3">UAMH7299</strain>
    </source>
</reference>
<sequence length="199" mass="22328">MKLSIFVTGFAFLLSVQAAPPPAEATPEVDPFAVPSDSLRVAHPERFWFSEYPDKPDDEAIWAFSNDLGTTPGYWIRFDGQTQFPPDGEHRNWTTIDDNNNTKDAAEHRRDMPAWVNGYTSGGCTPSQFATQVSQPHPGVCYGIWVQNLDIYSIYTSGVTTQINFYRGVGCTDFYTTARDWVGCYGTFVSPIRAVWLYG</sequence>
<feature type="chain" id="PRO_5012631885" description="Ecp2 effector protein domain-containing protein" evidence="1">
    <location>
        <begin position="19"/>
        <end position="199"/>
    </location>
</feature>
<protein>
    <recommendedName>
        <fullName evidence="4">Ecp2 effector protein domain-containing protein</fullName>
    </recommendedName>
</protein>
<dbReference type="Proteomes" id="UP000224634">
    <property type="component" value="Unassembled WGS sequence"/>
</dbReference>
<name>A0A2B7WIQ4_POLH7</name>